<dbReference type="InterPro" id="IPR006311">
    <property type="entry name" value="TAT_signal"/>
</dbReference>
<keyword evidence="5" id="KW-1185">Reference proteome</keyword>
<feature type="domain" description="Copper amine oxidase-like N-terminal" evidence="2">
    <location>
        <begin position="317"/>
        <end position="416"/>
    </location>
</feature>
<dbReference type="SUPFAM" id="SSF55383">
    <property type="entry name" value="Copper amine oxidase, domain N"/>
    <property type="match status" value="1"/>
</dbReference>
<dbReference type="AlphaFoldDB" id="A0A3D9KGL7"/>
<organism evidence="4 5">
    <name type="scientific">Cohnella phaseoli</name>
    <dbReference type="NCBI Taxonomy" id="456490"/>
    <lineage>
        <taxon>Bacteria</taxon>
        <taxon>Bacillati</taxon>
        <taxon>Bacillota</taxon>
        <taxon>Bacilli</taxon>
        <taxon>Bacillales</taxon>
        <taxon>Paenibacillaceae</taxon>
        <taxon>Cohnella</taxon>
    </lineage>
</organism>
<dbReference type="Gene3D" id="3.40.50.1110">
    <property type="entry name" value="SGNH hydrolase"/>
    <property type="match status" value="1"/>
</dbReference>
<dbReference type="InterPro" id="IPR013830">
    <property type="entry name" value="SGNH_hydro"/>
</dbReference>
<protein>
    <submittedName>
        <fullName evidence="4">Lysophospholipase L1-like esterase</fullName>
    </submittedName>
</protein>
<evidence type="ECO:0000313" key="4">
    <source>
        <dbReference type="EMBL" id="RED85020.1"/>
    </source>
</evidence>
<reference evidence="4 5" key="1">
    <citation type="submission" date="2018-07" db="EMBL/GenBank/DDBJ databases">
        <title>Genomic Encyclopedia of Type Strains, Phase III (KMG-III): the genomes of soil and plant-associated and newly described type strains.</title>
        <authorList>
            <person name="Whitman W."/>
        </authorList>
    </citation>
    <scope>NUCLEOTIDE SEQUENCE [LARGE SCALE GENOMIC DNA]</scope>
    <source>
        <strain evidence="4 5">CECT 7287</strain>
    </source>
</reference>
<dbReference type="EMBL" id="QRDZ01000005">
    <property type="protein sequence ID" value="RED85020.1"/>
    <property type="molecule type" value="Genomic_DNA"/>
</dbReference>
<dbReference type="InterPro" id="IPR012854">
    <property type="entry name" value="Cu_amine_oxidase-like_N"/>
</dbReference>
<dbReference type="InterPro" id="IPR036514">
    <property type="entry name" value="SGNH_hydro_sf"/>
</dbReference>
<dbReference type="Pfam" id="PF07833">
    <property type="entry name" value="Cu_amine_oxidN1"/>
    <property type="match status" value="1"/>
</dbReference>
<dbReference type="RefSeq" id="WP_116060040.1">
    <property type="nucleotide sequence ID" value="NZ_QRDZ01000005.1"/>
</dbReference>
<sequence length="427" mass="46292">MSLSLRRTFVAIASAIALLTAALAPATAASPTSYRIVALGDSVSAGYEPIEAIKNGTAAPYGYTDRLLEQSLFRSSASLTNYAILGLTVPALTNLLQGAADGKALQASDLQDFSSFDPRVVALANDVAKKTNQLAADLAEADLVVLTIGGNDFSSLIKAAVSGPPGQSEESVRQIIQDGFQIRMNHYTEDLDKMMTRLHALAPQARIVLADQYSPLFKSHPLYELLLSKAQDLSQALDLFAKEMNERGIPLSIAHVYEKFKGNESSYTYFNLFDDYDIHPKQVGYEAIAQAFAAAIWKDGYRKPAPRAEGVDLSVVINGKEPPSKPVLVKGTTFLALRDVANAVGAELKWEQAKKTATFTKNGKEVVVTIGSNTVYVDGVARPLQTPAYFQKEGKEVKTYVPLAIVSDSLDYQVVFRKPIMTVFINS</sequence>
<evidence type="ECO:0000259" key="2">
    <source>
        <dbReference type="Pfam" id="PF07833"/>
    </source>
</evidence>
<dbReference type="Proteomes" id="UP000256977">
    <property type="component" value="Unassembled WGS sequence"/>
</dbReference>
<evidence type="ECO:0000313" key="5">
    <source>
        <dbReference type="Proteomes" id="UP000256977"/>
    </source>
</evidence>
<dbReference type="Pfam" id="PF13472">
    <property type="entry name" value="Lipase_GDSL_2"/>
    <property type="match status" value="1"/>
</dbReference>
<evidence type="ECO:0000259" key="3">
    <source>
        <dbReference type="Pfam" id="PF13472"/>
    </source>
</evidence>
<gene>
    <name evidence="4" type="ORF">DFP98_10524</name>
</gene>
<keyword evidence="1" id="KW-0732">Signal</keyword>
<dbReference type="OrthoDB" id="2987164at2"/>
<dbReference type="GO" id="GO:0004622">
    <property type="term" value="F:phosphatidylcholine lysophospholipase activity"/>
    <property type="evidence" value="ECO:0007669"/>
    <property type="project" value="TreeGrafter"/>
</dbReference>
<evidence type="ECO:0000256" key="1">
    <source>
        <dbReference type="SAM" id="SignalP"/>
    </source>
</evidence>
<dbReference type="PANTHER" id="PTHR30383:SF27">
    <property type="entry name" value="SPORE GERMINATION LIPASE LIPC"/>
    <property type="match status" value="1"/>
</dbReference>
<dbReference type="PANTHER" id="PTHR30383">
    <property type="entry name" value="THIOESTERASE 1/PROTEASE 1/LYSOPHOSPHOLIPASE L1"/>
    <property type="match status" value="1"/>
</dbReference>
<feature type="chain" id="PRO_5017759564" evidence="1">
    <location>
        <begin position="29"/>
        <end position="427"/>
    </location>
</feature>
<dbReference type="InterPro" id="IPR036582">
    <property type="entry name" value="Mao_N_sf"/>
</dbReference>
<name>A0A3D9KGL7_9BACL</name>
<comment type="caution">
    <text evidence="4">The sequence shown here is derived from an EMBL/GenBank/DDBJ whole genome shotgun (WGS) entry which is preliminary data.</text>
</comment>
<dbReference type="InterPro" id="IPR051532">
    <property type="entry name" value="Ester_Hydrolysis_Enzymes"/>
</dbReference>
<feature type="domain" description="SGNH hydrolase-type esterase" evidence="3">
    <location>
        <begin position="38"/>
        <end position="287"/>
    </location>
</feature>
<proteinExistence type="predicted"/>
<dbReference type="PROSITE" id="PS51318">
    <property type="entry name" value="TAT"/>
    <property type="match status" value="1"/>
</dbReference>
<dbReference type="SUPFAM" id="SSF52266">
    <property type="entry name" value="SGNH hydrolase"/>
    <property type="match status" value="1"/>
</dbReference>
<accession>A0A3D9KGL7</accession>
<dbReference type="Gene3D" id="3.30.457.10">
    <property type="entry name" value="Copper amine oxidase-like, N-terminal domain"/>
    <property type="match status" value="1"/>
</dbReference>
<feature type="signal peptide" evidence="1">
    <location>
        <begin position="1"/>
        <end position="28"/>
    </location>
</feature>